<evidence type="ECO:0000313" key="2">
    <source>
        <dbReference type="Proteomes" id="UP000198312"/>
    </source>
</evidence>
<name>A0A220TZL1_9BACI</name>
<evidence type="ECO:0000313" key="1">
    <source>
        <dbReference type="EMBL" id="ASK61474.1"/>
    </source>
</evidence>
<sequence length="414" mass="47709">MRKYWKAALVIAVIVFGVGAYYVNAAISAPQKPEFVIKKQSGDEKEVQSIVLDGSYQVGFHGEPLQLTSTGTRYDSEVSFFDRLNGFQKNKITELEKEYRSFMRGKNGDINAYFEDNQYLVYADVEYKRNDLKPSDFRFKIAVLDKQDDKATSLNLSVPNESNLDWVMIEDVQKKNDQIVVMTQNHVRDSGNRKVEVREYRFDISNKKLVENKKIMSQEESENTQTDIYMMNESSPLEKHENVVFAKVVTEFKPANQDQVAEGPEVEEILSDYISYNYDRKEKNHIKLPESIKKAVETDGIDSNMFNGTKVYFMRFNEKGITITPYSLNNRRIEDEISLSMQINNKYGGMPPITTIRDGKVYAASPISDQNTKSNIVVADLKSGKTVFKGEIISKEPTQTNREYELYFHQLYVK</sequence>
<gene>
    <name evidence="1" type="ORF">CFK37_04440</name>
</gene>
<proteinExistence type="predicted"/>
<dbReference type="AlphaFoldDB" id="A0A220TZL1"/>
<dbReference type="RefSeq" id="WP_089060751.1">
    <property type="nucleotide sequence ID" value="NZ_CP022315.1"/>
</dbReference>
<accession>A0A220TZL1</accession>
<protein>
    <submittedName>
        <fullName evidence="1">Uncharacterized protein</fullName>
    </submittedName>
</protein>
<dbReference type="OrthoDB" id="2433869at2"/>
<dbReference type="Proteomes" id="UP000198312">
    <property type="component" value="Chromosome"/>
</dbReference>
<keyword evidence="2" id="KW-1185">Reference proteome</keyword>
<organism evidence="1 2">
    <name type="scientific">Virgibacillus phasianinus</name>
    <dbReference type="NCBI Taxonomy" id="2017483"/>
    <lineage>
        <taxon>Bacteria</taxon>
        <taxon>Bacillati</taxon>
        <taxon>Bacillota</taxon>
        <taxon>Bacilli</taxon>
        <taxon>Bacillales</taxon>
        <taxon>Bacillaceae</taxon>
        <taxon>Virgibacillus</taxon>
    </lineage>
</organism>
<dbReference type="KEGG" id="vil:CFK37_04440"/>
<reference evidence="1 2" key="1">
    <citation type="submission" date="2017-07" db="EMBL/GenBank/DDBJ databases">
        <title>Virgibacillus sp. LM2416.</title>
        <authorList>
            <person name="Tak E.J."/>
            <person name="Bae J.-W."/>
        </authorList>
    </citation>
    <scope>NUCLEOTIDE SEQUENCE [LARGE SCALE GENOMIC DNA]</scope>
    <source>
        <strain evidence="1 2">LM2416</strain>
    </source>
</reference>
<dbReference type="EMBL" id="CP022315">
    <property type="protein sequence ID" value="ASK61474.1"/>
    <property type="molecule type" value="Genomic_DNA"/>
</dbReference>